<accession>A0A0G0FE56</accession>
<evidence type="ECO:0000313" key="1">
    <source>
        <dbReference type="EMBL" id="KKQ11845.1"/>
    </source>
</evidence>
<dbReference type="AlphaFoldDB" id="A0A0G0FE56"/>
<protein>
    <submittedName>
        <fullName evidence="1">Uncharacterized protein</fullName>
    </submittedName>
</protein>
<proteinExistence type="predicted"/>
<feature type="non-terminal residue" evidence="1">
    <location>
        <position position="77"/>
    </location>
</feature>
<organism evidence="1 2">
    <name type="scientific">candidate division WS6 bacterium GW2011_GWC2_36_7</name>
    <dbReference type="NCBI Taxonomy" id="1619091"/>
    <lineage>
        <taxon>Bacteria</taxon>
        <taxon>Candidatus Dojkabacteria</taxon>
    </lineage>
</organism>
<reference evidence="1 2" key="1">
    <citation type="journal article" date="2015" name="Nature">
        <title>rRNA introns, odd ribosomes, and small enigmatic genomes across a large radiation of phyla.</title>
        <authorList>
            <person name="Brown C.T."/>
            <person name="Hug L.A."/>
            <person name="Thomas B.C."/>
            <person name="Sharon I."/>
            <person name="Castelle C.J."/>
            <person name="Singh A."/>
            <person name="Wilkins M.J."/>
            <person name="Williams K.H."/>
            <person name="Banfield J.F."/>
        </authorList>
    </citation>
    <scope>NUCLEOTIDE SEQUENCE [LARGE SCALE GENOMIC DNA]</scope>
</reference>
<dbReference type="EMBL" id="LBSF01000013">
    <property type="protein sequence ID" value="KKQ11845.1"/>
    <property type="molecule type" value="Genomic_DNA"/>
</dbReference>
<evidence type="ECO:0000313" key="2">
    <source>
        <dbReference type="Proteomes" id="UP000034075"/>
    </source>
</evidence>
<sequence>MTNLLTTELFGYFIPVVVTSAVKSDNADDNLINDISNQVITSSSSSILNTESDKIKIKAEQKILDLENSSNASEVKT</sequence>
<name>A0A0G0FE56_9BACT</name>
<gene>
    <name evidence="1" type="ORF">US24_C0013G0017</name>
</gene>
<comment type="caution">
    <text evidence="1">The sequence shown here is derived from an EMBL/GenBank/DDBJ whole genome shotgun (WGS) entry which is preliminary data.</text>
</comment>
<dbReference type="Proteomes" id="UP000034075">
    <property type="component" value="Unassembled WGS sequence"/>
</dbReference>